<dbReference type="Gramene" id="KQL02553">
    <property type="protein sequence ID" value="KQL02553"/>
    <property type="gene ID" value="SETIT_014264mg"/>
</dbReference>
<feature type="compositionally biased region" description="Pro residues" evidence="1">
    <location>
        <begin position="210"/>
        <end position="226"/>
    </location>
</feature>
<proteinExistence type="predicted"/>
<dbReference type="EMBL" id="AGNK02003986">
    <property type="status" value="NOT_ANNOTATED_CDS"/>
    <property type="molecule type" value="Genomic_DNA"/>
</dbReference>
<sequence length="268" mass="27492">MRRRDACRCRAPLRPVSLCSLHVFCVSSHARDRSSPSAGRPAGARGTRRACTHRCGHPAGDDHVCATATAAHDPTCPRRLGATALHTPPLVSPPPSPNLFSSLAPNACARPCSPPAARIACAGQMSSTAATGNVLPALPPIRTAASQAPEPACSSAASSSMAPAADAESVTLPAPGQGKAEEEAEAGGQDQVGEPTTPTSEGSRLRAPAECPPAPRKPAWAPPATPPAAKRKFPSSAAPSARRAFFPVARDLTTVFRALPPKKRIRAG</sequence>
<name>K3YJ45_SETIT</name>
<evidence type="ECO:0000313" key="3">
    <source>
        <dbReference type="Proteomes" id="UP000004995"/>
    </source>
</evidence>
<feature type="region of interest" description="Disordered" evidence="1">
    <location>
        <begin position="149"/>
        <end position="240"/>
    </location>
</feature>
<dbReference type="Proteomes" id="UP000004995">
    <property type="component" value="Unassembled WGS sequence"/>
</dbReference>
<dbReference type="InParanoid" id="K3YJ45"/>
<accession>K3YJ45</accession>
<reference evidence="3" key="1">
    <citation type="journal article" date="2012" name="Nat. Biotechnol.">
        <title>Reference genome sequence of the model plant Setaria.</title>
        <authorList>
            <person name="Bennetzen J.L."/>
            <person name="Schmutz J."/>
            <person name="Wang H."/>
            <person name="Percifield R."/>
            <person name="Hawkins J."/>
            <person name="Pontaroli A.C."/>
            <person name="Estep M."/>
            <person name="Feng L."/>
            <person name="Vaughn J.N."/>
            <person name="Grimwood J."/>
            <person name="Jenkins J."/>
            <person name="Barry K."/>
            <person name="Lindquist E."/>
            <person name="Hellsten U."/>
            <person name="Deshpande S."/>
            <person name="Wang X."/>
            <person name="Wu X."/>
            <person name="Mitros T."/>
            <person name="Triplett J."/>
            <person name="Yang X."/>
            <person name="Ye C.Y."/>
            <person name="Mauro-Herrera M."/>
            <person name="Wang L."/>
            <person name="Li P."/>
            <person name="Sharma M."/>
            <person name="Sharma R."/>
            <person name="Ronald P.C."/>
            <person name="Panaud O."/>
            <person name="Kellogg E.A."/>
            <person name="Brutnell T.P."/>
            <person name="Doust A.N."/>
            <person name="Tuskan G.A."/>
            <person name="Rokhsar D."/>
            <person name="Devos K.M."/>
        </authorList>
    </citation>
    <scope>NUCLEOTIDE SEQUENCE [LARGE SCALE GENOMIC DNA]</scope>
    <source>
        <strain evidence="3">cv. Yugu1</strain>
    </source>
</reference>
<dbReference type="InterPro" id="IPR053115">
    <property type="entry name" value="CDK_inhibitor"/>
</dbReference>
<dbReference type="EnsemblPlants" id="KQL02553">
    <property type="protein sequence ID" value="KQL02553"/>
    <property type="gene ID" value="SETIT_014264mg"/>
</dbReference>
<organism evidence="2 3">
    <name type="scientific">Setaria italica</name>
    <name type="common">Foxtail millet</name>
    <name type="synonym">Panicum italicum</name>
    <dbReference type="NCBI Taxonomy" id="4555"/>
    <lineage>
        <taxon>Eukaryota</taxon>
        <taxon>Viridiplantae</taxon>
        <taxon>Streptophyta</taxon>
        <taxon>Embryophyta</taxon>
        <taxon>Tracheophyta</taxon>
        <taxon>Spermatophyta</taxon>
        <taxon>Magnoliopsida</taxon>
        <taxon>Liliopsida</taxon>
        <taxon>Poales</taxon>
        <taxon>Poaceae</taxon>
        <taxon>PACMAD clade</taxon>
        <taxon>Panicoideae</taxon>
        <taxon>Panicodae</taxon>
        <taxon>Paniceae</taxon>
        <taxon>Cenchrinae</taxon>
        <taxon>Setaria</taxon>
    </lineage>
</organism>
<keyword evidence="3" id="KW-1185">Reference proteome</keyword>
<dbReference type="PANTHER" id="PTHR35162:SF2">
    <property type="entry name" value="OS08G0516600 PROTEIN"/>
    <property type="match status" value="1"/>
</dbReference>
<dbReference type="AlphaFoldDB" id="K3YJ45"/>
<evidence type="ECO:0000256" key="1">
    <source>
        <dbReference type="SAM" id="MobiDB-lite"/>
    </source>
</evidence>
<reference evidence="2" key="2">
    <citation type="submission" date="2018-08" db="UniProtKB">
        <authorList>
            <consortium name="EnsemblPlants"/>
        </authorList>
    </citation>
    <scope>IDENTIFICATION</scope>
    <source>
        <strain evidence="2">Yugu1</strain>
    </source>
</reference>
<protein>
    <submittedName>
        <fullName evidence="2">Uncharacterized protein</fullName>
    </submittedName>
</protein>
<evidence type="ECO:0000313" key="2">
    <source>
        <dbReference type="EnsemblPlants" id="KQL02553"/>
    </source>
</evidence>
<dbReference type="eggNOG" id="ENOG502S906">
    <property type="taxonomic scope" value="Eukaryota"/>
</dbReference>
<feature type="compositionally biased region" description="Low complexity" evidence="1">
    <location>
        <begin position="149"/>
        <end position="169"/>
    </location>
</feature>
<dbReference type="HOGENOM" id="CLU_1039774_0_0_1"/>
<dbReference type="PANTHER" id="PTHR35162">
    <property type="entry name" value="OS08G0516600 PROTEIN"/>
    <property type="match status" value="1"/>
</dbReference>